<dbReference type="GO" id="GO:0006412">
    <property type="term" value="P:translation"/>
    <property type="evidence" value="ECO:0007669"/>
    <property type="project" value="UniProtKB-UniRule"/>
</dbReference>
<dbReference type="Proteomes" id="UP000808761">
    <property type="component" value="Unassembled WGS sequence"/>
</dbReference>
<keyword evidence="5 7" id="KW-0687">Ribonucleoprotein</keyword>
<evidence type="ECO:0000256" key="6">
    <source>
        <dbReference type="ARBA" id="ARBA00035254"/>
    </source>
</evidence>
<feature type="domain" description="Small ribosomal subunit protein uS4 N-terminal" evidence="10">
    <location>
        <begin position="3"/>
        <end position="97"/>
    </location>
</feature>
<comment type="similarity">
    <text evidence="1 7 8">Belongs to the universal ribosomal protein uS4 family.</text>
</comment>
<dbReference type="NCBIfam" id="TIGR01017">
    <property type="entry name" value="rpsD_bact"/>
    <property type="match status" value="1"/>
</dbReference>
<evidence type="ECO:0000256" key="1">
    <source>
        <dbReference type="ARBA" id="ARBA00007465"/>
    </source>
</evidence>
<dbReference type="FunFam" id="3.10.290.10:FF:000001">
    <property type="entry name" value="30S ribosomal protein S4"/>
    <property type="match status" value="1"/>
</dbReference>
<dbReference type="GO" id="GO:0003735">
    <property type="term" value="F:structural constituent of ribosome"/>
    <property type="evidence" value="ECO:0007669"/>
    <property type="project" value="InterPro"/>
</dbReference>
<keyword evidence="4 7" id="KW-0689">Ribosomal protein</keyword>
<dbReference type="SMART" id="SM01390">
    <property type="entry name" value="Ribosomal_S4"/>
    <property type="match status" value="1"/>
</dbReference>
<organism evidence="11 12">
    <name type="scientific">Candidatus Saganbacteria bacterium</name>
    <dbReference type="NCBI Taxonomy" id="2575572"/>
    <lineage>
        <taxon>Bacteria</taxon>
        <taxon>Bacillati</taxon>
        <taxon>Saganbacteria</taxon>
    </lineage>
</organism>
<evidence type="ECO:0000256" key="3">
    <source>
        <dbReference type="ARBA" id="ARBA00022884"/>
    </source>
</evidence>
<dbReference type="GO" id="GO:0042274">
    <property type="term" value="P:ribosomal small subunit biogenesis"/>
    <property type="evidence" value="ECO:0007669"/>
    <property type="project" value="TreeGrafter"/>
</dbReference>
<dbReference type="InterPro" id="IPR036986">
    <property type="entry name" value="S4_RNA-bd_sf"/>
</dbReference>
<dbReference type="CDD" id="cd00165">
    <property type="entry name" value="S4"/>
    <property type="match status" value="1"/>
</dbReference>
<evidence type="ECO:0000313" key="11">
    <source>
        <dbReference type="EMBL" id="MBI5078828.1"/>
    </source>
</evidence>
<dbReference type="PANTHER" id="PTHR11831:SF4">
    <property type="entry name" value="SMALL RIBOSOMAL SUBUNIT PROTEIN US4M"/>
    <property type="match status" value="1"/>
</dbReference>
<comment type="function">
    <text evidence="7">One of the primary rRNA binding proteins, it binds directly to 16S rRNA where it nucleates assembly of the body of the 30S subunit.</text>
</comment>
<evidence type="ECO:0000256" key="2">
    <source>
        <dbReference type="ARBA" id="ARBA00022730"/>
    </source>
</evidence>
<dbReference type="PANTHER" id="PTHR11831">
    <property type="entry name" value="30S 40S RIBOSOMAL PROTEIN"/>
    <property type="match status" value="1"/>
</dbReference>
<dbReference type="InterPro" id="IPR005709">
    <property type="entry name" value="Ribosomal_uS4_bac-type"/>
</dbReference>
<dbReference type="NCBIfam" id="NF003717">
    <property type="entry name" value="PRK05327.1"/>
    <property type="match status" value="1"/>
</dbReference>
<dbReference type="GO" id="GO:0019843">
    <property type="term" value="F:rRNA binding"/>
    <property type="evidence" value="ECO:0007669"/>
    <property type="project" value="UniProtKB-UniRule"/>
</dbReference>
<accession>A0A9D6YW08</accession>
<sequence>MGRYVEAVCRLCRREGEKLFLKGEKCFTDKCAVTRRASAPGQHGKRPVRISEYQIRLREKQKARKIYGLGERQFGGYFERASAQAGATGERLLELLERRLDNVVYRLGFATSRSAARQMVRNGGITVNARKVNIPSYMVKIGDAVNVASKMTALAKGALEKFPDRVTPAWLSLTGEVEGKVLAVPKRSDIELALSEHLIVEYYSR</sequence>
<reference evidence="11" key="1">
    <citation type="submission" date="2020-07" db="EMBL/GenBank/DDBJ databases">
        <title>Huge and variable diversity of episymbiotic CPR bacteria and DPANN archaea in groundwater ecosystems.</title>
        <authorList>
            <person name="He C.Y."/>
            <person name="Keren R."/>
            <person name="Whittaker M."/>
            <person name="Farag I.F."/>
            <person name="Doudna J."/>
            <person name="Cate J.H.D."/>
            <person name="Banfield J.F."/>
        </authorList>
    </citation>
    <scope>NUCLEOTIDE SEQUENCE</scope>
    <source>
        <strain evidence="11">NC_groundwater_1860_Pr3_B-0.1um_51_7</strain>
    </source>
</reference>
<evidence type="ECO:0000256" key="5">
    <source>
        <dbReference type="ARBA" id="ARBA00023274"/>
    </source>
</evidence>
<keyword evidence="2 7" id="KW-0699">rRNA-binding</keyword>
<comment type="subunit">
    <text evidence="7">Part of the 30S ribosomal subunit. Contacts protein S5. The interaction surface between S4 and S5 is involved in control of translational fidelity.</text>
</comment>
<proteinExistence type="inferred from homology"/>
<protein>
    <recommendedName>
        <fullName evidence="6 7">Small ribosomal subunit protein uS4</fullName>
    </recommendedName>
</protein>
<dbReference type="PROSITE" id="PS00632">
    <property type="entry name" value="RIBOSOMAL_S4"/>
    <property type="match status" value="1"/>
</dbReference>
<dbReference type="Pfam" id="PF01479">
    <property type="entry name" value="S4"/>
    <property type="match status" value="1"/>
</dbReference>
<dbReference type="Gene3D" id="3.10.290.10">
    <property type="entry name" value="RNA-binding S4 domain"/>
    <property type="match status" value="1"/>
</dbReference>
<dbReference type="HAMAP" id="MF_01306_B">
    <property type="entry name" value="Ribosomal_uS4_B"/>
    <property type="match status" value="1"/>
</dbReference>
<evidence type="ECO:0000259" key="10">
    <source>
        <dbReference type="SMART" id="SM01390"/>
    </source>
</evidence>
<feature type="domain" description="RNA-binding S4" evidence="9">
    <location>
        <begin position="98"/>
        <end position="158"/>
    </location>
</feature>
<dbReference type="InterPro" id="IPR001912">
    <property type="entry name" value="Ribosomal_uS4_N"/>
</dbReference>
<dbReference type="InterPro" id="IPR002942">
    <property type="entry name" value="S4_RNA-bd"/>
</dbReference>
<evidence type="ECO:0000259" key="9">
    <source>
        <dbReference type="SMART" id="SM00363"/>
    </source>
</evidence>
<evidence type="ECO:0000256" key="4">
    <source>
        <dbReference type="ARBA" id="ARBA00022980"/>
    </source>
</evidence>
<name>A0A9D6YW08_UNCSA</name>
<dbReference type="SUPFAM" id="SSF55174">
    <property type="entry name" value="Alpha-L RNA-binding motif"/>
    <property type="match status" value="1"/>
</dbReference>
<dbReference type="GO" id="GO:0015935">
    <property type="term" value="C:small ribosomal subunit"/>
    <property type="evidence" value="ECO:0007669"/>
    <property type="project" value="InterPro"/>
</dbReference>
<dbReference type="AlphaFoldDB" id="A0A9D6YW08"/>
<dbReference type="InterPro" id="IPR018079">
    <property type="entry name" value="Ribosomal_uS4_CS"/>
</dbReference>
<dbReference type="EMBL" id="JACRKR010000111">
    <property type="protein sequence ID" value="MBI5078828.1"/>
    <property type="molecule type" value="Genomic_DNA"/>
</dbReference>
<dbReference type="Gene3D" id="1.10.1050.10">
    <property type="entry name" value="Ribosomal Protein S4 Delta 41, Chain A, domain 1"/>
    <property type="match status" value="1"/>
</dbReference>
<evidence type="ECO:0000256" key="8">
    <source>
        <dbReference type="RuleBase" id="RU003699"/>
    </source>
</evidence>
<gene>
    <name evidence="7 11" type="primary">rpsD</name>
    <name evidence="11" type="ORF">HZB08_02275</name>
</gene>
<comment type="function">
    <text evidence="7">With S5 and S12 plays an important role in translational accuracy.</text>
</comment>
<comment type="caution">
    <text evidence="11">The sequence shown here is derived from an EMBL/GenBank/DDBJ whole genome shotgun (WGS) entry which is preliminary data.</text>
</comment>
<dbReference type="PROSITE" id="PS50889">
    <property type="entry name" value="S4"/>
    <property type="match status" value="1"/>
</dbReference>
<keyword evidence="3 7" id="KW-0694">RNA-binding</keyword>
<evidence type="ECO:0000313" key="12">
    <source>
        <dbReference type="Proteomes" id="UP000808761"/>
    </source>
</evidence>
<dbReference type="Pfam" id="PF00163">
    <property type="entry name" value="Ribosomal_S4"/>
    <property type="match status" value="1"/>
</dbReference>
<dbReference type="InterPro" id="IPR022801">
    <property type="entry name" value="Ribosomal_uS4"/>
</dbReference>
<evidence type="ECO:0000256" key="7">
    <source>
        <dbReference type="HAMAP-Rule" id="MF_01306"/>
    </source>
</evidence>
<dbReference type="SMART" id="SM00363">
    <property type="entry name" value="S4"/>
    <property type="match status" value="1"/>
</dbReference>